<organism evidence="1 2">
    <name type="scientific">Wallemia ichthyophaga</name>
    <dbReference type="NCBI Taxonomy" id="245174"/>
    <lineage>
        <taxon>Eukaryota</taxon>
        <taxon>Fungi</taxon>
        <taxon>Dikarya</taxon>
        <taxon>Basidiomycota</taxon>
        <taxon>Wallemiomycotina</taxon>
        <taxon>Wallemiomycetes</taxon>
        <taxon>Wallemiales</taxon>
        <taxon>Wallemiaceae</taxon>
        <taxon>Wallemia</taxon>
    </lineage>
</organism>
<proteinExistence type="predicted"/>
<protein>
    <submittedName>
        <fullName evidence="1">Uncharacterized protein</fullName>
    </submittedName>
</protein>
<comment type="caution">
    <text evidence="1">The sequence shown here is derived from an EMBL/GenBank/DDBJ whole genome shotgun (WGS) entry which is preliminary data.</text>
</comment>
<dbReference type="AlphaFoldDB" id="A0A4T0HKC7"/>
<dbReference type="Proteomes" id="UP000306954">
    <property type="component" value="Unassembled WGS sequence"/>
</dbReference>
<reference evidence="1 2" key="1">
    <citation type="submission" date="2019-03" db="EMBL/GenBank/DDBJ databases">
        <title>Sequencing 23 genomes of Wallemia ichthyophaga.</title>
        <authorList>
            <person name="Gostincar C."/>
        </authorList>
    </citation>
    <scope>NUCLEOTIDE SEQUENCE [LARGE SCALE GENOMIC DNA]</scope>
    <source>
        <strain evidence="1 2">EXF-8621</strain>
    </source>
</reference>
<name>A0A4T0HKC7_WALIC</name>
<sequence>MTPILKLPNELLIEILRQVPRLAYASKRLYPLGYTFNALSIVGPGGCDRNSFDSRRHALHAYKRFSKYLTSLSLIPSAAESVKWVREIPMPMTNIHNNARKIAIGMGKCRTRLRPPRYGRTAYHTHIDGCLSRLSTVTDITVTLKKPLSRWCGVLQTLLHIAPAAINIRIYFLAASVEDYILAAHENVEIVNNDDRDSPRLERVIFIVIPAMKKPNTNGEYKGLEYPTEYEDMIESCIVFDKVDSGRLEKRLCATHTIYTLADSYGFERCLCCVQDGLEGMVVV</sequence>
<evidence type="ECO:0000313" key="2">
    <source>
        <dbReference type="Proteomes" id="UP000306954"/>
    </source>
</evidence>
<evidence type="ECO:0000313" key="1">
    <source>
        <dbReference type="EMBL" id="TIB15052.1"/>
    </source>
</evidence>
<dbReference type="EMBL" id="SPOF01000008">
    <property type="protein sequence ID" value="TIB15052.1"/>
    <property type="molecule type" value="Genomic_DNA"/>
</dbReference>
<accession>A0A4T0HKC7</accession>
<gene>
    <name evidence="1" type="ORF">E3P90_01039</name>
</gene>